<evidence type="ECO:0000256" key="31">
    <source>
        <dbReference type="ARBA" id="ARBA00049531"/>
    </source>
</evidence>
<keyword evidence="33" id="KW-0479">Metal-binding</keyword>
<dbReference type="OMA" id="FVRCKED"/>
<evidence type="ECO:0000256" key="24">
    <source>
        <dbReference type="ARBA" id="ARBA00047699"/>
    </source>
</evidence>
<evidence type="ECO:0000256" key="17">
    <source>
        <dbReference type="ARBA" id="ARBA00023180"/>
    </source>
</evidence>
<evidence type="ECO:0000256" key="13">
    <source>
        <dbReference type="ARBA" id="ARBA00022801"/>
    </source>
</evidence>
<evidence type="ECO:0000256" key="16">
    <source>
        <dbReference type="ARBA" id="ARBA00023098"/>
    </source>
</evidence>
<dbReference type="Gene3D" id="3.40.50.1820">
    <property type="entry name" value="alpha/beta hydrolase"/>
    <property type="match status" value="1"/>
</dbReference>
<evidence type="ECO:0000256" key="36">
    <source>
        <dbReference type="SAM" id="SignalP"/>
    </source>
</evidence>
<evidence type="ECO:0000256" key="27">
    <source>
        <dbReference type="ARBA" id="ARBA00048382"/>
    </source>
</evidence>
<dbReference type="InterPro" id="IPR000734">
    <property type="entry name" value="TAG_lipase"/>
</dbReference>
<comment type="catalytic activity">
    <reaction evidence="30">
        <text>1,2,3-tri-(9Z-octadecenoyl)-glycerol + H2O = 2,3-di-(9Z)-octadecenoyl-sn-glycerol + (9Z)-octadecenoate + H(+)</text>
        <dbReference type="Rhea" id="RHEA:38391"/>
        <dbReference type="ChEBI" id="CHEBI:15377"/>
        <dbReference type="ChEBI" id="CHEBI:15378"/>
        <dbReference type="ChEBI" id="CHEBI:30823"/>
        <dbReference type="ChEBI" id="CHEBI:53753"/>
        <dbReference type="ChEBI" id="CHEBI:75824"/>
    </reaction>
    <physiologicalReaction direction="left-to-right" evidence="30">
        <dbReference type="Rhea" id="RHEA:38392"/>
    </physiologicalReaction>
</comment>
<accession>A0A401SNV1</accession>
<dbReference type="EC" id="3.1.1.5" evidence="7"/>
<feature type="signal peptide" evidence="36">
    <location>
        <begin position="1"/>
        <end position="19"/>
    </location>
</feature>
<comment type="catalytic activity">
    <reaction evidence="28">
        <text>1,2,3-tri-(9Z-octadecenoyl)-glycerol + H2O = di-(9Z)-octadecenoylglycerol + (9Z)-octadecenoate + H(+)</text>
        <dbReference type="Rhea" id="RHEA:38575"/>
        <dbReference type="ChEBI" id="CHEBI:15377"/>
        <dbReference type="ChEBI" id="CHEBI:15378"/>
        <dbReference type="ChEBI" id="CHEBI:30823"/>
        <dbReference type="ChEBI" id="CHEBI:53753"/>
        <dbReference type="ChEBI" id="CHEBI:75945"/>
    </reaction>
    <physiologicalReaction direction="left-to-right" evidence="28">
        <dbReference type="Rhea" id="RHEA:38576"/>
    </physiologicalReaction>
</comment>
<dbReference type="SMART" id="SM00308">
    <property type="entry name" value="LH2"/>
    <property type="match status" value="1"/>
</dbReference>
<dbReference type="PRINTS" id="PR00824">
    <property type="entry name" value="HEPLIPASE"/>
</dbReference>
<name>A0A401SNV1_CHIPU</name>
<evidence type="ECO:0000256" key="32">
    <source>
        <dbReference type="PIRSR" id="PIRSR000865-1"/>
    </source>
</evidence>
<comment type="catalytic activity">
    <reaction evidence="23">
        <text>1,2-dihexadecanoyl-sn-glycero-3-phosphocholine + H2O = hexadecanoyl-sn-glycero-3-phosphocholine + hexadecanoate + H(+)</text>
        <dbReference type="Rhea" id="RHEA:41384"/>
        <dbReference type="ChEBI" id="CHEBI:7896"/>
        <dbReference type="ChEBI" id="CHEBI:15377"/>
        <dbReference type="ChEBI" id="CHEBI:15378"/>
        <dbReference type="ChEBI" id="CHEBI:64563"/>
        <dbReference type="ChEBI" id="CHEBI:72999"/>
    </reaction>
    <physiologicalReaction direction="left-to-right" evidence="23">
        <dbReference type="Rhea" id="RHEA:41385"/>
    </physiologicalReaction>
</comment>
<comment type="catalytic activity">
    <reaction evidence="25">
        <text>1-(9Z-octadecenoyl)-sn-glycero-3-phospho-L-serine + H2O = sn-glycero-3-phospho-L-serine + (9Z)-octadecenoate + H(+)</text>
        <dbReference type="Rhea" id="RHEA:40499"/>
        <dbReference type="ChEBI" id="CHEBI:15377"/>
        <dbReference type="ChEBI" id="CHEBI:15378"/>
        <dbReference type="ChEBI" id="CHEBI:30823"/>
        <dbReference type="ChEBI" id="CHEBI:64765"/>
        <dbReference type="ChEBI" id="CHEBI:74617"/>
    </reaction>
    <physiologicalReaction direction="left-to-right" evidence="25">
        <dbReference type="Rhea" id="RHEA:40500"/>
    </physiologicalReaction>
</comment>
<evidence type="ECO:0000256" key="21">
    <source>
        <dbReference type="ARBA" id="ARBA00045615"/>
    </source>
</evidence>
<comment type="similarity">
    <text evidence="4 35">Belongs to the AB hydrolase superfamily. Lipase family.</text>
</comment>
<dbReference type="CDD" id="cd00707">
    <property type="entry name" value="Pancreat_lipase_like"/>
    <property type="match status" value="1"/>
</dbReference>
<evidence type="ECO:0000256" key="22">
    <source>
        <dbReference type="ARBA" id="ARBA00047643"/>
    </source>
</evidence>
<dbReference type="InterPro" id="IPR001024">
    <property type="entry name" value="PLAT/LH2_dom"/>
</dbReference>
<feature type="binding site" evidence="33">
    <location>
        <position position="202"/>
    </location>
    <ligand>
        <name>Ca(2+)</name>
        <dbReference type="ChEBI" id="CHEBI:29108"/>
    </ligand>
</feature>
<comment type="function">
    <text evidence="21">Catalyzes the hydrolysis of triglycerides and phospholipids present in circulating plasma lipoproteins, including chylomicrons, intermediate density lipoproteins (IDL), low density lipoproteins (LDL) of large size and high density lipoproteins (HDL), releasing free fatty acids (FFA) and smaller lipoprotein particles. Also exhibits lysophospholipase activity. Can hydrolyze both neutral lipid and phospholipid substrates but shows a greater binding affinity for neutral lipid substrates than phospholipid substrates. In native LDL, preferentially hydrolyzes the phosphatidylcholine species containing polyunsaturated fatty acids at sn-2 position.</text>
</comment>
<comment type="subcellular location">
    <subcellularLocation>
        <location evidence="3">Secreted</location>
    </subcellularLocation>
</comment>
<feature type="domain" description="PLAT" evidence="37">
    <location>
        <begin position="346"/>
        <end position="481"/>
    </location>
</feature>
<dbReference type="PRINTS" id="PR00821">
    <property type="entry name" value="TAGLIPASE"/>
</dbReference>
<evidence type="ECO:0000256" key="30">
    <source>
        <dbReference type="ARBA" id="ARBA00049452"/>
    </source>
</evidence>
<keyword evidence="13" id="KW-0378">Hydrolase</keyword>
<evidence type="ECO:0000256" key="3">
    <source>
        <dbReference type="ARBA" id="ARBA00004613"/>
    </source>
</evidence>
<comment type="catalytic activity">
    <reaction evidence="24">
        <text>1,3-di-(9Z-octadecenoyl)-glycerol + H2O = 3-(9Z-octadecenoyl)-sn-glycerol + (9Z)-octadecenoate + H(+)</text>
        <dbReference type="Rhea" id="RHEA:38651"/>
        <dbReference type="ChEBI" id="CHEBI:15377"/>
        <dbReference type="ChEBI" id="CHEBI:15378"/>
        <dbReference type="ChEBI" id="CHEBI:30823"/>
        <dbReference type="ChEBI" id="CHEBI:75735"/>
        <dbReference type="ChEBI" id="CHEBI:75938"/>
    </reaction>
    <physiologicalReaction direction="left-to-right" evidence="24">
        <dbReference type="Rhea" id="RHEA:38652"/>
    </physiologicalReaction>
</comment>
<comment type="catalytic activity">
    <reaction evidence="29">
        <text>1-hexadecanoyl-sn-glycero-3-phosphocholine + H2O = sn-glycerol 3-phosphocholine + hexadecanoate + H(+)</text>
        <dbReference type="Rhea" id="RHEA:40435"/>
        <dbReference type="ChEBI" id="CHEBI:7896"/>
        <dbReference type="ChEBI" id="CHEBI:15377"/>
        <dbReference type="ChEBI" id="CHEBI:15378"/>
        <dbReference type="ChEBI" id="CHEBI:16870"/>
        <dbReference type="ChEBI" id="CHEBI:72998"/>
    </reaction>
    <physiologicalReaction direction="left-to-right" evidence="29">
        <dbReference type="Rhea" id="RHEA:40436"/>
    </physiologicalReaction>
</comment>
<dbReference type="GO" id="GO:0034185">
    <property type="term" value="F:apolipoprotein binding"/>
    <property type="evidence" value="ECO:0007669"/>
    <property type="project" value="TreeGrafter"/>
</dbReference>
<dbReference type="InterPro" id="IPR036392">
    <property type="entry name" value="PLAT/LH2_dom_sf"/>
</dbReference>
<evidence type="ECO:0000256" key="25">
    <source>
        <dbReference type="ARBA" id="ARBA00048284"/>
    </source>
</evidence>
<evidence type="ECO:0000256" key="15">
    <source>
        <dbReference type="ARBA" id="ARBA00022963"/>
    </source>
</evidence>
<dbReference type="Pfam" id="PF01477">
    <property type="entry name" value="PLAT"/>
    <property type="match status" value="1"/>
</dbReference>
<protein>
    <recommendedName>
        <fullName evidence="9">Hepatic triacylglycerol lipase</fullName>
        <ecNumber evidence="8">3.1.1.3</ecNumber>
        <ecNumber evidence="6">3.1.1.32</ecNumber>
        <ecNumber evidence="7">3.1.1.5</ecNumber>
    </recommendedName>
    <alternativeName>
        <fullName evidence="19">Lipase member C</fullName>
    </alternativeName>
    <alternativeName>
        <fullName evidence="18">Lysophospholipase</fullName>
    </alternativeName>
    <alternativeName>
        <fullName evidence="20">Phospholipase A1</fullName>
    </alternativeName>
</protein>
<keyword evidence="17" id="KW-0325">Glycoprotein</keyword>
<evidence type="ECO:0000256" key="11">
    <source>
        <dbReference type="ARBA" id="ARBA00022674"/>
    </source>
</evidence>
<dbReference type="FunFam" id="2.60.60.20:FF:000010">
    <property type="entry name" value="hepatic triacylglycerol lipase"/>
    <property type="match status" value="1"/>
</dbReference>
<feature type="active site" description="Nucleophile" evidence="32">
    <location>
        <position position="162"/>
    </location>
</feature>
<evidence type="ECO:0000256" key="26">
    <source>
        <dbReference type="ARBA" id="ARBA00048377"/>
    </source>
</evidence>
<evidence type="ECO:0000313" key="39">
    <source>
        <dbReference type="Proteomes" id="UP000287033"/>
    </source>
</evidence>
<evidence type="ECO:0000256" key="19">
    <source>
        <dbReference type="ARBA" id="ARBA00030539"/>
    </source>
</evidence>
<evidence type="ECO:0000256" key="33">
    <source>
        <dbReference type="PIRSR" id="PIRSR000865-2"/>
    </source>
</evidence>
<keyword evidence="15" id="KW-0442">Lipid degradation</keyword>
<dbReference type="STRING" id="137246.A0A401SNV1"/>
<evidence type="ECO:0000259" key="37">
    <source>
        <dbReference type="PROSITE" id="PS50095"/>
    </source>
</evidence>
<gene>
    <name evidence="38" type="ORF">chiPu_0010506</name>
</gene>
<dbReference type="Proteomes" id="UP000287033">
    <property type="component" value="Unassembled WGS sequence"/>
</dbReference>
<evidence type="ECO:0000256" key="23">
    <source>
        <dbReference type="ARBA" id="ARBA00047668"/>
    </source>
</evidence>
<feature type="binding site" evidence="33">
    <location>
        <position position="207"/>
    </location>
    <ligand>
        <name>Ca(2+)</name>
        <dbReference type="ChEBI" id="CHEBI:29108"/>
    </ligand>
</feature>
<feature type="active site" description="Charge relay system" evidence="32">
    <location>
        <position position="273"/>
    </location>
</feature>
<dbReference type="InterPro" id="IPR033906">
    <property type="entry name" value="Lipase_N"/>
</dbReference>
<organism evidence="38 39">
    <name type="scientific">Chiloscyllium punctatum</name>
    <name type="common">Brownbanded bambooshark</name>
    <name type="synonym">Hemiscyllium punctatum</name>
    <dbReference type="NCBI Taxonomy" id="137246"/>
    <lineage>
        <taxon>Eukaryota</taxon>
        <taxon>Metazoa</taxon>
        <taxon>Chordata</taxon>
        <taxon>Craniata</taxon>
        <taxon>Vertebrata</taxon>
        <taxon>Chondrichthyes</taxon>
        <taxon>Elasmobranchii</taxon>
        <taxon>Galeomorphii</taxon>
        <taxon>Galeoidea</taxon>
        <taxon>Orectolobiformes</taxon>
        <taxon>Hemiscylliidae</taxon>
        <taxon>Chiloscyllium</taxon>
    </lineage>
</organism>
<comment type="catalytic activity">
    <reaction evidence="2">
        <text>a triacylglycerol + H2O = a diacylglycerol + a fatty acid + H(+)</text>
        <dbReference type="Rhea" id="RHEA:12044"/>
        <dbReference type="ChEBI" id="CHEBI:15377"/>
        <dbReference type="ChEBI" id="CHEBI:15378"/>
        <dbReference type="ChEBI" id="CHEBI:17855"/>
        <dbReference type="ChEBI" id="CHEBI:18035"/>
        <dbReference type="ChEBI" id="CHEBI:28868"/>
        <dbReference type="EC" id="3.1.1.3"/>
    </reaction>
</comment>
<dbReference type="InterPro" id="IPR013818">
    <property type="entry name" value="Lipase"/>
</dbReference>
<sequence>MKHWTKVLFLFFIHGTFNAENARATGEERTFVDRRTTHAAPIKFCFFKGHLFNKETCCFTSRQAMMLESCSLNTSHPLVMIIHGWTVDGMYENWIWKMAAALKARLKDINVIVVDWLTLAHQHYPVAVKNTRIVGHAIADLLDWLEEFFGFPKGKVHLIGYSLGAHVSGFAGNYVTGPNKIGRITGLDPAGPLFEGMSPTDRLSPDDANFVDALHTFTKEHMGLSVGIKQPVAHYDFYPNGGTFQPGCHLKHVYNHIAQHGIQGITQTVKCAHERSVHLFIDSLLNEDKQIVAYQCNDLSTFDKGVCLSCRKNRCNTLGYNMKRIHTHRSKKMYLKTRANMPYKVYHYQFKIRFIKHTEHNKQEPSLKVSLVGTEDEVENIPINLVESITTNKTYSFLIHTDVNIGDLIMLKFKWETSVPWINLWETVQAYFPWRQNYLNSELVIRKVYVKAGETQHKITFCSSNNTNTQLQPAQEKKFVRCSAYRSNRHHRRLKHKISI</sequence>
<evidence type="ECO:0000256" key="7">
    <source>
        <dbReference type="ARBA" id="ARBA00013274"/>
    </source>
</evidence>
<comment type="caution">
    <text evidence="34">Lacks conserved residue(s) required for the propagation of feature annotation.</text>
</comment>
<evidence type="ECO:0000256" key="29">
    <source>
        <dbReference type="ARBA" id="ARBA00048656"/>
    </source>
</evidence>
<dbReference type="AlphaFoldDB" id="A0A401SNV1"/>
<comment type="catalytic activity">
    <reaction evidence="31">
        <text>a 1-acyl-sn-glycero-3-phosphocholine + H2O = sn-glycerol 3-phosphocholine + a fatty acid + H(+)</text>
        <dbReference type="Rhea" id="RHEA:15177"/>
        <dbReference type="ChEBI" id="CHEBI:15377"/>
        <dbReference type="ChEBI" id="CHEBI:15378"/>
        <dbReference type="ChEBI" id="CHEBI:16870"/>
        <dbReference type="ChEBI" id="CHEBI:28868"/>
        <dbReference type="ChEBI" id="CHEBI:58168"/>
        <dbReference type="EC" id="3.1.1.5"/>
    </reaction>
</comment>
<dbReference type="Gene3D" id="2.60.60.20">
    <property type="entry name" value="PLAT/LH2 domain"/>
    <property type="match status" value="1"/>
</dbReference>
<evidence type="ECO:0000256" key="10">
    <source>
        <dbReference type="ARBA" id="ARBA00022525"/>
    </source>
</evidence>
<dbReference type="InterPro" id="IPR002333">
    <property type="entry name" value="Lipase_hep"/>
</dbReference>
<evidence type="ECO:0000256" key="6">
    <source>
        <dbReference type="ARBA" id="ARBA00013179"/>
    </source>
</evidence>
<dbReference type="GO" id="GO:0004465">
    <property type="term" value="F:lipoprotein lipase activity"/>
    <property type="evidence" value="ECO:0007669"/>
    <property type="project" value="TreeGrafter"/>
</dbReference>
<evidence type="ECO:0000256" key="28">
    <source>
        <dbReference type="ARBA" id="ARBA00048386"/>
    </source>
</evidence>
<comment type="catalytic activity">
    <reaction evidence="27">
        <text>1,2-di-(9Z-octadecenoyl)-sn-glycerol + H2O = 2-(9Z-octadecenoyl)-glycerol + (9Z)-octadecenoate + H(+)</text>
        <dbReference type="Rhea" id="RHEA:38511"/>
        <dbReference type="ChEBI" id="CHEBI:15377"/>
        <dbReference type="ChEBI" id="CHEBI:15378"/>
        <dbReference type="ChEBI" id="CHEBI:30823"/>
        <dbReference type="ChEBI" id="CHEBI:52333"/>
        <dbReference type="ChEBI" id="CHEBI:73990"/>
    </reaction>
    <physiologicalReaction direction="left-to-right" evidence="27">
        <dbReference type="Rhea" id="RHEA:38512"/>
    </physiologicalReaction>
</comment>
<keyword evidence="12 36" id="KW-0732">Signal</keyword>
<evidence type="ECO:0000256" key="9">
    <source>
        <dbReference type="ARBA" id="ARBA00019624"/>
    </source>
</evidence>
<dbReference type="InterPro" id="IPR029058">
    <property type="entry name" value="AB_hydrolase_fold"/>
</dbReference>
<keyword evidence="33" id="KW-0106">Calcium</keyword>
<dbReference type="EMBL" id="BEZZ01000409">
    <property type="protein sequence ID" value="GCC32046.1"/>
    <property type="molecule type" value="Genomic_DNA"/>
</dbReference>
<evidence type="ECO:0000256" key="12">
    <source>
        <dbReference type="ARBA" id="ARBA00022729"/>
    </source>
</evidence>
<reference evidence="38 39" key="1">
    <citation type="journal article" date="2018" name="Nat. Ecol. Evol.">
        <title>Shark genomes provide insights into elasmobranch evolution and the origin of vertebrates.</title>
        <authorList>
            <person name="Hara Y"/>
            <person name="Yamaguchi K"/>
            <person name="Onimaru K"/>
            <person name="Kadota M"/>
            <person name="Koyanagi M"/>
            <person name="Keeley SD"/>
            <person name="Tatsumi K"/>
            <person name="Tanaka K"/>
            <person name="Motone F"/>
            <person name="Kageyama Y"/>
            <person name="Nozu R"/>
            <person name="Adachi N"/>
            <person name="Nishimura O"/>
            <person name="Nakagawa R"/>
            <person name="Tanegashima C"/>
            <person name="Kiyatake I"/>
            <person name="Matsumoto R"/>
            <person name="Murakumo K"/>
            <person name="Nishida K"/>
            <person name="Terakita A"/>
            <person name="Kuratani S"/>
            <person name="Sato K"/>
            <person name="Hyodo S Kuraku.S."/>
        </authorList>
    </citation>
    <scope>NUCLEOTIDE SEQUENCE [LARGE SCALE GENOMIC DNA]</scope>
</reference>
<comment type="caution">
    <text evidence="38">The sequence shown here is derived from an EMBL/GenBank/DDBJ whole genome shotgun (WGS) entry which is preliminary data.</text>
</comment>
<evidence type="ECO:0000256" key="8">
    <source>
        <dbReference type="ARBA" id="ARBA00013279"/>
    </source>
</evidence>
<evidence type="ECO:0000313" key="38">
    <source>
        <dbReference type="EMBL" id="GCC32046.1"/>
    </source>
</evidence>
<dbReference type="PROSITE" id="PS50095">
    <property type="entry name" value="PLAT"/>
    <property type="match status" value="1"/>
</dbReference>
<feature type="active site" description="Charge relay system" evidence="32">
    <location>
        <position position="188"/>
    </location>
</feature>
<dbReference type="PANTHER" id="PTHR11610:SF2">
    <property type="entry name" value="HEPATIC TRIACYLGLYCEROL LIPASE"/>
    <property type="match status" value="1"/>
</dbReference>
<comment type="catalytic activity">
    <reaction evidence="26">
        <text>1,2,3-tributanoylglycerol + H2O = dibutanoylglycerol + butanoate + H(+)</text>
        <dbReference type="Rhea" id="RHEA:40475"/>
        <dbReference type="ChEBI" id="CHEBI:15377"/>
        <dbReference type="ChEBI" id="CHEBI:15378"/>
        <dbReference type="ChEBI" id="CHEBI:17968"/>
        <dbReference type="ChEBI" id="CHEBI:35020"/>
        <dbReference type="ChEBI" id="CHEBI:76478"/>
    </reaction>
    <physiologicalReaction direction="left-to-right" evidence="26">
        <dbReference type="Rhea" id="RHEA:40476"/>
    </physiologicalReaction>
</comment>
<keyword evidence="16" id="KW-0443">Lipid metabolism</keyword>
<keyword evidence="14" id="KW-0345">HDL</keyword>
<evidence type="ECO:0000256" key="4">
    <source>
        <dbReference type="ARBA" id="ARBA00010701"/>
    </source>
</evidence>
<dbReference type="InterPro" id="IPR016272">
    <property type="entry name" value="Lipase_LIPH"/>
</dbReference>
<keyword evidence="10" id="KW-0964">Secreted</keyword>
<comment type="subunit">
    <text evidence="5">Homodimer.</text>
</comment>
<comment type="catalytic activity">
    <reaction evidence="1">
        <text>a 1,2-diacyl-sn-glycero-3-phosphocholine + H2O = a 2-acyl-sn-glycero-3-phosphocholine + a fatty acid + H(+)</text>
        <dbReference type="Rhea" id="RHEA:18689"/>
        <dbReference type="ChEBI" id="CHEBI:15377"/>
        <dbReference type="ChEBI" id="CHEBI:15378"/>
        <dbReference type="ChEBI" id="CHEBI:28868"/>
        <dbReference type="ChEBI" id="CHEBI:57643"/>
        <dbReference type="ChEBI" id="CHEBI:57875"/>
        <dbReference type="EC" id="3.1.1.32"/>
    </reaction>
</comment>
<dbReference type="GO" id="GO:0008970">
    <property type="term" value="F:phospholipase A1 activity"/>
    <property type="evidence" value="ECO:0007669"/>
    <property type="project" value="UniProtKB-EC"/>
</dbReference>
<dbReference type="Pfam" id="PF00151">
    <property type="entry name" value="Lipase"/>
    <property type="match status" value="1"/>
</dbReference>
<evidence type="ECO:0000256" key="34">
    <source>
        <dbReference type="PROSITE-ProRule" id="PRU00152"/>
    </source>
</evidence>
<dbReference type="GO" id="GO:0004622">
    <property type="term" value="F:phosphatidylcholine lysophospholipase activity"/>
    <property type="evidence" value="ECO:0007669"/>
    <property type="project" value="UniProtKB-EC"/>
</dbReference>
<feature type="chain" id="PRO_5019315459" description="Hepatic triacylglycerol lipase" evidence="36">
    <location>
        <begin position="20"/>
        <end position="500"/>
    </location>
</feature>
<dbReference type="GO" id="GO:0008201">
    <property type="term" value="F:heparin binding"/>
    <property type="evidence" value="ECO:0007669"/>
    <property type="project" value="UniProtKB-KW"/>
</dbReference>
<evidence type="ECO:0000256" key="5">
    <source>
        <dbReference type="ARBA" id="ARBA00011738"/>
    </source>
</evidence>
<dbReference type="PANTHER" id="PTHR11610">
    <property type="entry name" value="LIPASE"/>
    <property type="match status" value="1"/>
</dbReference>
<dbReference type="FunFam" id="3.40.50.1820:FF:000101">
    <property type="entry name" value="Hepatic triacylglycerol lipase"/>
    <property type="match status" value="1"/>
</dbReference>
<evidence type="ECO:0000256" key="1">
    <source>
        <dbReference type="ARBA" id="ARBA00000111"/>
    </source>
</evidence>
<dbReference type="GO" id="GO:0016042">
    <property type="term" value="P:lipid catabolic process"/>
    <property type="evidence" value="ECO:0007669"/>
    <property type="project" value="UniProtKB-KW"/>
</dbReference>
<dbReference type="GO" id="GO:0046872">
    <property type="term" value="F:metal ion binding"/>
    <property type="evidence" value="ECO:0007669"/>
    <property type="project" value="UniProtKB-KW"/>
</dbReference>
<keyword evidence="39" id="KW-1185">Reference proteome</keyword>
<keyword evidence="11" id="KW-0358">Heparin-binding</keyword>
<dbReference type="EC" id="3.1.1.3" evidence="8"/>
<evidence type="ECO:0000256" key="2">
    <source>
        <dbReference type="ARBA" id="ARBA00001024"/>
    </source>
</evidence>
<dbReference type="SUPFAM" id="SSF49723">
    <property type="entry name" value="Lipase/lipooxygenase domain (PLAT/LH2 domain)"/>
    <property type="match status" value="1"/>
</dbReference>
<comment type="catalytic activity">
    <reaction evidence="22">
        <text>1,2-di-(9Z-octadecenoyl)-sn-glycero-3-phosphocholine + H2O = (9Z-octadecenoyl)-sn-glycero-3-phosphocholine + (9Z)-octadecenoate + H(+)</text>
        <dbReference type="Rhea" id="RHEA:38699"/>
        <dbReference type="ChEBI" id="CHEBI:15377"/>
        <dbReference type="ChEBI" id="CHEBI:15378"/>
        <dbReference type="ChEBI" id="CHEBI:30823"/>
        <dbReference type="ChEBI" id="CHEBI:74669"/>
        <dbReference type="ChEBI" id="CHEBI:76083"/>
    </reaction>
    <physiologicalReaction direction="left-to-right" evidence="22">
        <dbReference type="Rhea" id="RHEA:38700"/>
    </physiologicalReaction>
</comment>
<dbReference type="EC" id="3.1.1.32" evidence="6"/>
<evidence type="ECO:0000256" key="14">
    <source>
        <dbReference type="ARBA" id="ARBA00022850"/>
    </source>
</evidence>
<evidence type="ECO:0000256" key="20">
    <source>
        <dbReference type="ARBA" id="ARBA00031180"/>
    </source>
</evidence>
<evidence type="ECO:0000256" key="35">
    <source>
        <dbReference type="RuleBase" id="RU004262"/>
    </source>
</evidence>
<evidence type="ECO:0000256" key="18">
    <source>
        <dbReference type="ARBA" id="ARBA00029723"/>
    </source>
</evidence>
<dbReference type="OrthoDB" id="199913at2759"/>
<proteinExistence type="inferred from homology"/>
<dbReference type="PIRSF" id="PIRSF000865">
    <property type="entry name" value="Lipoprotein_lipase_LIPH"/>
    <property type="match status" value="1"/>
</dbReference>
<dbReference type="GO" id="GO:0034364">
    <property type="term" value="C:high-density lipoprotein particle"/>
    <property type="evidence" value="ECO:0007669"/>
    <property type="project" value="UniProtKB-KW"/>
</dbReference>
<dbReference type="SUPFAM" id="SSF53474">
    <property type="entry name" value="alpha/beta-Hydrolases"/>
    <property type="match status" value="1"/>
</dbReference>